<dbReference type="NCBIfam" id="TIGR01891">
    <property type="entry name" value="amidohydrolases"/>
    <property type="match status" value="1"/>
</dbReference>
<keyword evidence="3" id="KW-0464">Manganese</keyword>
<reference evidence="6" key="1">
    <citation type="journal article" date="2014" name="Int. J. Syst. Evol. Microbiol.">
        <title>Complete genome sequence of Corynebacterium casei LMG S-19264T (=DSM 44701T), isolated from a smear-ripened cheese.</title>
        <authorList>
            <consortium name="US DOE Joint Genome Institute (JGI-PGF)"/>
            <person name="Walter F."/>
            <person name="Albersmeier A."/>
            <person name="Kalinowski J."/>
            <person name="Ruckert C."/>
        </authorList>
    </citation>
    <scope>NUCLEOTIDE SEQUENCE</scope>
    <source>
        <strain evidence="6">KCTC 12711</strain>
    </source>
</reference>
<dbReference type="GO" id="GO:0046872">
    <property type="term" value="F:metal ion binding"/>
    <property type="evidence" value="ECO:0007669"/>
    <property type="project" value="UniProtKB-KW"/>
</dbReference>
<keyword evidence="7" id="KW-1185">Reference proteome</keyword>
<dbReference type="PIRSF" id="PIRSF005962">
    <property type="entry name" value="Pept_M20D_amidohydro"/>
    <property type="match status" value="1"/>
</dbReference>
<dbReference type="PANTHER" id="PTHR11014">
    <property type="entry name" value="PEPTIDASE M20 FAMILY MEMBER"/>
    <property type="match status" value="1"/>
</dbReference>
<comment type="cofactor">
    <cofactor evidence="3">
        <name>Mn(2+)</name>
        <dbReference type="ChEBI" id="CHEBI:29035"/>
    </cofactor>
    <text evidence="3">The Mn(2+) ion enhances activity.</text>
</comment>
<dbReference type="InterPro" id="IPR017439">
    <property type="entry name" value="Amidohydrolase"/>
</dbReference>
<comment type="caution">
    <text evidence="6">The sequence shown here is derived from an EMBL/GenBank/DDBJ whole genome shotgun (WGS) entry which is preliminary data.</text>
</comment>
<accession>A0A918RNR5</accession>
<feature type="binding site" evidence="3">
    <location>
        <position position="172"/>
    </location>
    <ligand>
        <name>Mn(2+)</name>
        <dbReference type="ChEBI" id="CHEBI:29035"/>
        <label>2</label>
    </ligand>
</feature>
<dbReference type="AlphaFoldDB" id="A0A918RNR5"/>
<dbReference type="EMBL" id="BMXA01000002">
    <property type="protein sequence ID" value="GHA06398.1"/>
    <property type="molecule type" value="Genomic_DNA"/>
</dbReference>
<sequence>MRRLAWLTLFTAILSIGTTQAATAPDRSALPADISAIESKLIEWRRHLHANPELSNREFKTAKYIADHLRGLGLEVQTGIAHTGVVAVLKGGQPGPLVGLRADMDALPVTEQTDVPFASKVTDTYRGEEVGVMHACGHDTHVAILMAVAEVLVQRQVELKGSVMFIFQPAEEGAPEGEEGGAELMLKQGLFKPQTPEAVFGLHTTSSIPAGMIGVRSGPLMAASDSFDVTVHGRQTHGSRPWDGVDPITVSAQIVNALHTIVARQTDVTKAPAVVSVGAIKGGIRSNIIPDSVNMVGTIRNFDMQIRNDIHKSLERIVRNTAEAQGATVDFKIDLGYPVTVNDPSLTTQMMPTLERVFGKGRVVDPGLITGAEDFSYYALETPGVFFFLGGTPAGTDPKAAPSNHSPLFYVDESALIKGVQALVELTIDYQSQAN</sequence>
<dbReference type="PANTHER" id="PTHR11014:SF63">
    <property type="entry name" value="METALLOPEPTIDASE, PUTATIVE (AFU_ORTHOLOGUE AFUA_6G09600)-RELATED"/>
    <property type="match status" value="1"/>
</dbReference>
<evidence type="ECO:0000256" key="3">
    <source>
        <dbReference type="PIRSR" id="PIRSR005962-1"/>
    </source>
</evidence>
<keyword evidence="4" id="KW-0732">Signal</keyword>
<dbReference type="Gene3D" id="3.30.70.360">
    <property type="match status" value="1"/>
</dbReference>
<dbReference type="GO" id="GO:0016787">
    <property type="term" value="F:hydrolase activity"/>
    <property type="evidence" value="ECO:0007669"/>
    <property type="project" value="UniProtKB-KW"/>
</dbReference>
<name>A0A918RNR5_9GAMM</name>
<evidence type="ECO:0000313" key="7">
    <source>
        <dbReference type="Proteomes" id="UP000614811"/>
    </source>
</evidence>
<comment type="similarity">
    <text evidence="1">Belongs to the peptidase M20 family.</text>
</comment>
<dbReference type="Gene3D" id="3.40.630.10">
    <property type="entry name" value="Zn peptidases"/>
    <property type="match status" value="1"/>
</dbReference>
<feature type="signal peptide" evidence="4">
    <location>
        <begin position="1"/>
        <end position="21"/>
    </location>
</feature>
<dbReference type="Pfam" id="PF01546">
    <property type="entry name" value="Peptidase_M20"/>
    <property type="match status" value="1"/>
</dbReference>
<evidence type="ECO:0000256" key="2">
    <source>
        <dbReference type="ARBA" id="ARBA00022801"/>
    </source>
</evidence>
<evidence type="ECO:0000259" key="5">
    <source>
        <dbReference type="Pfam" id="PF07687"/>
    </source>
</evidence>
<protein>
    <submittedName>
        <fullName evidence="6">N-acyl-L-amino acid amidohydrolase</fullName>
    </submittedName>
</protein>
<feature type="domain" description="Peptidase M20 dimerisation" evidence="5">
    <location>
        <begin position="226"/>
        <end position="323"/>
    </location>
</feature>
<keyword evidence="3" id="KW-0479">Metal-binding</keyword>
<dbReference type="FunFam" id="3.30.70.360:FF:000014">
    <property type="entry name" value="N-acyl-L-amino acid amidohydrolase"/>
    <property type="match status" value="1"/>
</dbReference>
<evidence type="ECO:0000313" key="6">
    <source>
        <dbReference type="EMBL" id="GHA06398.1"/>
    </source>
</evidence>
<feature type="chain" id="PRO_5036926517" evidence="4">
    <location>
        <begin position="22"/>
        <end position="435"/>
    </location>
</feature>
<dbReference type="InterPro" id="IPR011650">
    <property type="entry name" value="Peptidase_M20_dimer"/>
</dbReference>
<reference evidence="6" key="2">
    <citation type="submission" date="2020-09" db="EMBL/GenBank/DDBJ databases">
        <authorList>
            <person name="Sun Q."/>
            <person name="Kim S."/>
        </authorList>
    </citation>
    <scope>NUCLEOTIDE SEQUENCE</scope>
    <source>
        <strain evidence="6">KCTC 12711</strain>
    </source>
</reference>
<evidence type="ECO:0000256" key="1">
    <source>
        <dbReference type="ARBA" id="ARBA00006153"/>
    </source>
</evidence>
<feature type="binding site" evidence="3">
    <location>
        <position position="138"/>
    </location>
    <ligand>
        <name>Mn(2+)</name>
        <dbReference type="ChEBI" id="CHEBI:29035"/>
        <label>2</label>
    </ligand>
</feature>
<keyword evidence="2" id="KW-0378">Hydrolase</keyword>
<feature type="binding site" evidence="3">
    <location>
        <position position="136"/>
    </location>
    <ligand>
        <name>Mn(2+)</name>
        <dbReference type="ChEBI" id="CHEBI:29035"/>
        <label>2</label>
    </ligand>
</feature>
<dbReference type="SUPFAM" id="SSF53187">
    <property type="entry name" value="Zn-dependent exopeptidases"/>
    <property type="match status" value="1"/>
</dbReference>
<dbReference type="Pfam" id="PF07687">
    <property type="entry name" value="M20_dimer"/>
    <property type="match status" value="1"/>
</dbReference>
<dbReference type="InterPro" id="IPR002933">
    <property type="entry name" value="Peptidase_M20"/>
</dbReference>
<dbReference type="SUPFAM" id="SSF55031">
    <property type="entry name" value="Bacterial exopeptidase dimerisation domain"/>
    <property type="match status" value="1"/>
</dbReference>
<feature type="binding site" evidence="3">
    <location>
        <position position="405"/>
    </location>
    <ligand>
        <name>Mn(2+)</name>
        <dbReference type="ChEBI" id="CHEBI:29035"/>
        <label>2</label>
    </ligand>
</feature>
<feature type="binding site" evidence="3">
    <location>
        <position position="203"/>
    </location>
    <ligand>
        <name>Mn(2+)</name>
        <dbReference type="ChEBI" id="CHEBI:29035"/>
        <label>2</label>
    </ligand>
</feature>
<gene>
    <name evidence="6" type="primary">amaA</name>
    <name evidence="6" type="ORF">GCM10008090_15100</name>
</gene>
<evidence type="ECO:0000256" key="4">
    <source>
        <dbReference type="SAM" id="SignalP"/>
    </source>
</evidence>
<dbReference type="Proteomes" id="UP000614811">
    <property type="component" value="Unassembled WGS sequence"/>
</dbReference>
<dbReference type="InterPro" id="IPR036264">
    <property type="entry name" value="Bact_exopeptidase_dim_dom"/>
</dbReference>
<proteinExistence type="inferred from homology"/>
<organism evidence="6 7">
    <name type="scientific">Arenicella chitinivorans</name>
    <dbReference type="NCBI Taxonomy" id="1329800"/>
    <lineage>
        <taxon>Bacteria</taxon>
        <taxon>Pseudomonadati</taxon>
        <taxon>Pseudomonadota</taxon>
        <taxon>Gammaproteobacteria</taxon>
        <taxon>Arenicellales</taxon>
        <taxon>Arenicellaceae</taxon>
        <taxon>Arenicella</taxon>
    </lineage>
</organism>